<dbReference type="Proteomes" id="UP000886595">
    <property type="component" value="Unassembled WGS sequence"/>
</dbReference>
<sequence length="121" mass="13478">MQDASGMIGRTEARAKEPLPTASFPVYRRYKASAPEKNGNWVDLLRSIRSITAHSHNLCREIGAFGGTGELHLLLDRCVGQRARGTFCPPFLLCFENCVNGEWAEGKEVLIQRKSGMGRDR</sequence>
<gene>
    <name evidence="1" type="ORF">Bca52824_087067</name>
</gene>
<comment type="caution">
    <text evidence="1">The sequence shown here is derived from an EMBL/GenBank/DDBJ whole genome shotgun (WGS) entry which is preliminary data.</text>
</comment>
<reference evidence="1 2" key="1">
    <citation type="submission" date="2020-02" db="EMBL/GenBank/DDBJ databases">
        <authorList>
            <person name="Ma Q."/>
            <person name="Huang Y."/>
            <person name="Song X."/>
            <person name="Pei D."/>
        </authorList>
    </citation>
    <scope>NUCLEOTIDE SEQUENCE [LARGE SCALE GENOMIC DNA]</scope>
    <source>
        <strain evidence="1">Sxm20200214</strain>
        <tissue evidence="1">Leaf</tissue>
    </source>
</reference>
<protein>
    <submittedName>
        <fullName evidence="1">Uncharacterized protein</fullName>
    </submittedName>
</protein>
<dbReference type="AlphaFoldDB" id="A0A8X7TMU9"/>
<dbReference type="EMBL" id="JAAMPC010000017">
    <property type="protein sequence ID" value="KAG2247439.1"/>
    <property type="molecule type" value="Genomic_DNA"/>
</dbReference>
<keyword evidence="2" id="KW-1185">Reference proteome</keyword>
<name>A0A8X7TMU9_BRACI</name>
<organism evidence="1 2">
    <name type="scientific">Brassica carinata</name>
    <name type="common">Ethiopian mustard</name>
    <name type="synonym">Abyssinian cabbage</name>
    <dbReference type="NCBI Taxonomy" id="52824"/>
    <lineage>
        <taxon>Eukaryota</taxon>
        <taxon>Viridiplantae</taxon>
        <taxon>Streptophyta</taxon>
        <taxon>Embryophyta</taxon>
        <taxon>Tracheophyta</taxon>
        <taxon>Spermatophyta</taxon>
        <taxon>Magnoliopsida</taxon>
        <taxon>eudicotyledons</taxon>
        <taxon>Gunneridae</taxon>
        <taxon>Pentapetalae</taxon>
        <taxon>rosids</taxon>
        <taxon>malvids</taxon>
        <taxon>Brassicales</taxon>
        <taxon>Brassicaceae</taxon>
        <taxon>Brassiceae</taxon>
        <taxon>Brassica</taxon>
    </lineage>
</organism>
<proteinExistence type="predicted"/>
<evidence type="ECO:0000313" key="1">
    <source>
        <dbReference type="EMBL" id="KAG2247439.1"/>
    </source>
</evidence>
<dbReference type="OrthoDB" id="1021341at2759"/>
<accession>A0A8X7TMU9</accession>
<evidence type="ECO:0000313" key="2">
    <source>
        <dbReference type="Proteomes" id="UP000886595"/>
    </source>
</evidence>